<reference evidence="1 2" key="1">
    <citation type="journal article" date="2011" name="Science">
        <title>The ecoresponsive genome of Daphnia pulex.</title>
        <authorList>
            <person name="Colbourne J.K."/>
            <person name="Pfrender M.E."/>
            <person name="Gilbert D."/>
            <person name="Thomas W.K."/>
            <person name="Tucker A."/>
            <person name="Oakley T.H."/>
            <person name="Tokishita S."/>
            <person name="Aerts A."/>
            <person name="Arnold G.J."/>
            <person name="Basu M.K."/>
            <person name="Bauer D.J."/>
            <person name="Caceres C.E."/>
            <person name="Carmel L."/>
            <person name="Casola C."/>
            <person name="Choi J.H."/>
            <person name="Detter J.C."/>
            <person name="Dong Q."/>
            <person name="Dusheyko S."/>
            <person name="Eads B.D."/>
            <person name="Frohlich T."/>
            <person name="Geiler-Samerotte K.A."/>
            <person name="Gerlach D."/>
            <person name="Hatcher P."/>
            <person name="Jogdeo S."/>
            <person name="Krijgsveld J."/>
            <person name="Kriventseva E.V."/>
            <person name="Kultz D."/>
            <person name="Laforsch C."/>
            <person name="Lindquist E."/>
            <person name="Lopez J."/>
            <person name="Manak J.R."/>
            <person name="Muller J."/>
            <person name="Pangilinan J."/>
            <person name="Patwardhan R.P."/>
            <person name="Pitluck S."/>
            <person name="Pritham E.J."/>
            <person name="Rechtsteiner A."/>
            <person name="Rho M."/>
            <person name="Rogozin I.B."/>
            <person name="Sakarya O."/>
            <person name="Salamov A."/>
            <person name="Schaack S."/>
            <person name="Shapiro H."/>
            <person name="Shiga Y."/>
            <person name="Skalitzky C."/>
            <person name="Smith Z."/>
            <person name="Souvorov A."/>
            <person name="Sung W."/>
            <person name="Tang Z."/>
            <person name="Tsuchiya D."/>
            <person name="Tu H."/>
            <person name="Vos H."/>
            <person name="Wang M."/>
            <person name="Wolf Y.I."/>
            <person name="Yamagata H."/>
            <person name="Yamada T."/>
            <person name="Ye Y."/>
            <person name="Shaw J.R."/>
            <person name="Andrews J."/>
            <person name="Crease T.J."/>
            <person name="Tang H."/>
            <person name="Lucas S.M."/>
            <person name="Robertson H.M."/>
            <person name="Bork P."/>
            <person name="Koonin E.V."/>
            <person name="Zdobnov E.M."/>
            <person name="Grigoriev I.V."/>
            <person name="Lynch M."/>
            <person name="Boore J.L."/>
        </authorList>
    </citation>
    <scope>NUCLEOTIDE SEQUENCE [LARGE SCALE GENOMIC DNA]</scope>
</reference>
<dbReference type="InParanoid" id="E9GUU7"/>
<evidence type="ECO:0000313" key="1">
    <source>
        <dbReference type="EMBL" id="EFX76884.1"/>
    </source>
</evidence>
<dbReference type="AlphaFoldDB" id="E9GUU7"/>
<organism evidence="1 2">
    <name type="scientific">Daphnia pulex</name>
    <name type="common">Water flea</name>
    <dbReference type="NCBI Taxonomy" id="6669"/>
    <lineage>
        <taxon>Eukaryota</taxon>
        <taxon>Metazoa</taxon>
        <taxon>Ecdysozoa</taxon>
        <taxon>Arthropoda</taxon>
        <taxon>Crustacea</taxon>
        <taxon>Branchiopoda</taxon>
        <taxon>Diplostraca</taxon>
        <taxon>Cladocera</taxon>
        <taxon>Anomopoda</taxon>
        <taxon>Daphniidae</taxon>
        <taxon>Daphnia</taxon>
    </lineage>
</organism>
<protein>
    <submittedName>
        <fullName evidence="1">Uncharacterized protein</fullName>
    </submittedName>
</protein>
<dbReference type="Proteomes" id="UP000000305">
    <property type="component" value="Unassembled WGS sequence"/>
</dbReference>
<dbReference type="EMBL" id="GL732566">
    <property type="protein sequence ID" value="EFX76884.1"/>
    <property type="molecule type" value="Genomic_DNA"/>
</dbReference>
<keyword evidence="2" id="KW-1185">Reference proteome</keyword>
<accession>E9GUU7</accession>
<dbReference type="KEGG" id="dpx:DAPPUDRAFT_248526"/>
<proteinExistence type="predicted"/>
<evidence type="ECO:0000313" key="2">
    <source>
        <dbReference type="Proteomes" id="UP000000305"/>
    </source>
</evidence>
<sequence length="60" mass="6830">MDKPAGLEKAKVDPVELELHPTPGDGLISLAMQYRRRDSNQIQKGYTSHSFVKLSRKDYL</sequence>
<dbReference type="HOGENOM" id="CLU_2944039_0_0_1"/>
<gene>
    <name evidence="1" type="ORF">DAPPUDRAFT_248526</name>
</gene>
<name>E9GUU7_DAPPU</name>